<comment type="similarity">
    <text evidence="1">Belongs to the ATP-dependent AMP-binding enzyme family.</text>
</comment>
<evidence type="ECO:0000259" key="3">
    <source>
        <dbReference type="Pfam" id="PF00501"/>
    </source>
</evidence>
<organism evidence="5 6">
    <name type="scientific">Paracidovorax wautersii</name>
    <dbReference type="NCBI Taxonomy" id="1177982"/>
    <lineage>
        <taxon>Bacteria</taxon>
        <taxon>Pseudomonadati</taxon>
        <taxon>Pseudomonadota</taxon>
        <taxon>Betaproteobacteria</taxon>
        <taxon>Burkholderiales</taxon>
        <taxon>Comamonadaceae</taxon>
        <taxon>Paracidovorax</taxon>
    </lineage>
</organism>
<feature type="compositionally biased region" description="Basic and acidic residues" evidence="2">
    <location>
        <begin position="1"/>
        <end position="14"/>
    </location>
</feature>
<evidence type="ECO:0000256" key="2">
    <source>
        <dbReference type="SAM" id="MobiDB-lite"/>
    </source>
</evidence>
<dbReference type="Gene3D" id="3.40.50.12780">
    <property type="entry name" value="N-terminal domain of ligase-like"/>
    <property type="match status" value="1"/>
</dbReference>
<feature type="domain" description="AMP-dependent synthetase/ligase" evidence="3">
    <location>
        <begin position="121"/>
        <end position="446"/>
    </location>
</feature>
<evidence type="ECO:0000256" key="1">
    <source>
        <dbReference type="ARBA" id="ARBA00006432"/>
    </source>
</evidence>
<dbReference type="InterPro" id="IPR045851">
    <property type="entry name" value="AMP-bd_C_sf"/>
</dbReference>
<dbReference type="SUPFAM" id="SSF56801">
    <property type="entry name" value="Acetyl-CoA synthetase-like"/>
    <property type="match status" value="2"/>
</dbReference>
<proteinExistence type="inferred from homology"/>
<dbReference type="PROSITE" id="PS00455">
    <property type="entry name" value="AMP_BINDING"/>
    <property type="match status" value="1"/>
</dbReference>
<gene>
    <name evidence="5" type="ORF">QE399_001189</name>
</gene>
<evidence type="ECO:0000313" key="5">
    <source>
        <dbReference type="EMBL" id="MDR6213500.1"/>
    </source>
</evidence>
<feature type="compositionally biased region" description="Low complexity" evidence="2">
    <location>
        <begin position="20"/>
        <end position="29"/>
    </location>
</feature>
<name>A0ABU1I8T9_9BURK</name>
<dbReference type="Pfam" id="PF16177">
    <property type="entry name" value="ACAS_N"/>
    <property type="match status" value="1"/>
</dbReference>
<dbReference type="PANTHER" id="PTHR42921">
    <property type="entry name" value="ACETOACETYL-COA SYNTHETASE"/>
    <property type="match status" value="1"/>
</dbReference>
<dbReference type="GO" id="GO:0030729">
    <property type="term" value="F:acetoacetate-CoA ligase activity"/>
    <property type="evidence" value="ECO:0007669"/>
    <property type="project" value="UniProtKB-EC"/>
</dbReference>
<dbReference type="InterPro" id="IPR032387">
    <property type="entry name" value="ACAS_N"/>
</dbReference>
<accession>A0ABU1I8T9</accession>
<reference evidence="5 6" key="1">
    <citation type="submission" date="2023-08" db="EMBL/GenBank/DDBJ databases">
        <title>Functional and genomic diversity of the sorghum phyllosphere microbiome.</title>
        <authorList>
            <person name="Shade A."/>
        </authorList>
    </citation>
    <scope>NUCLEOTIDE SEQUENCE [LARGE SCALE GENOMIC DNA]</scope>
    <source>
        <strain evidence="5 6">SORGH_AS_0335</strain>
    </source>
</reference>
<keyword evidence="5" id="KW-0436">Ligase</keyword>
<feature type="region of interest" description="Disordered" evidence="2">
    <location>
        <begin position="1"/>
        <end position="35"/>
    </location>
</feature>
<comment type="caution">
    <text evidence="5">The sequence shown here is derived from an EMBL/GenBank/DDBJ whole genome shotgun (WGS) entry which is preliminary data.</text>
</comment>
<dbReference type="EC" id="6.2.1.16" evidence="5"/>
<dbReference type="InterPro" id="IPR000873">
    <property type="entry name" value="AMP-dep_synth/lig_dom"/>
</dbReference>
<evidence type="ECO:0000313" key="6">
    <source>
        <dbReference type="Proteomes" id="UP001267710"/>
    </source>
</evidence>
<evidence type="ECO:0000259" key="4">
    <source>
        <dbReference type="Pfam" id="PF16177"/>
    </source>
</evidence>
<protein>
    <submittedName>
        <fullName evidence="5">Acetoacetyl-CoA synthetase</fullName>
        <ecNumber evidence="5">6.2.1.16</ecNumber>
    </submittedName>
</protein>
<dbReference type="InterPro" id="IPR020845">
    <property type="entry name" value="AMP-binding_CS"/>
</dbReference>
<feature type="region of interest" description="Disordered" evidence="2">
    <location>
        <begin position="563"/>
        <end position="624"/>
    </location>
</feature>
<keyword evidence="6" id="KW-1185">Reference proteome</keyword>
<dbReference type="PANTHER" id="PTHR42921:SF1">
    <property type="entry name" value="ACETOACETYL-COA SYNTHETASE"/>
    <property type="match status" value="1"/>
</dbReference>
<dbReference type="InterPro" id="IPR042099">
    <property type="entry name" value="ANL_N_sf"/>
</dbReference>
<dbReference type="Pfam" id="PF00501">
    <property type="entry name" value="AMP-binding"/>
    <property type="match status" value="1"/>
</dbReference>
<dbReference type="EMBL" id="JAVIZX010000001">
    <property type="protein sequence ID" value="MDR6213500.1"/>
    <property type="molecule type" value="Genomic_DNA"/>
</dbReference>
<dbReference type="NCBIfam" id="NF002937">
    <property type="entry name" value="PRK03584.1"/>
    <property type="match status" value="1"/>
</dbReference>
<dbReference type="Proteomes" id="UP001267710">
    <property type="component" value="Unassembled WGS sequence"/>
</dbReference>
<sequence>MTHGEAHATLHRMETSTQQPPAETADPAAGGAGTPPFVPQMRLYQDWLRTERGLAFDDYQALWRWSVTDLDAFWQSMWDYFDLQSPTPHTAVLARNTMPGAQWFPGAQVNYAQQALRHVEAAHAAGLPAVVSRDEKGRHRELSWPALRQQVASLALHLQRQGLQPGDRVVAYLPNIPEAMVALLATVSLGCIWSICAPDMGTQAVLDRFRQIEPKVLITVDGVAYGGRDLDRTAVVEELRAQLPTLQHVIVVDQLGTAKNIADCASYTSATGQNDAETAAFAPRWVPFDHPLWIVYSSGTTGLPKPIVHGHGGMLLVALQLKVLHNDIGCSYEANSFGERYHWYSSTGWVMWNAQVSGLLSGTTCVIYDGNPGGSKDRPDWGTLWRFAAETGVTFFGAGAAFYASCMKAGLTLADCGDLSRVRALGTTGSPLSPEVQEWGTAQFQRLRAVPTVPAAAAPGRPKQGAAPLGGSDPHAVGERGGEPIWWDNISGGTDFCGAFIGGHRELPQVPGEMQCRMLGAAVEAWDAEGRPVVDAVGELVCTQPLPSMPLYFWGDVRDDAHAGEERGGDLSTAGPPQGAKAPSGGSDPHAVRERGGEVSTAGPPQGAKAPSGGSDPHAVRERGGDAFGPRYLASYFDMYPAGHGRLPGGGDGPAEMGAVWRHGDWLKVGAHGGCTIYGRSDATINRHGLRMGTSELYRAVEALPEVLDSLVIDLEYLGRDSYMPLFVVLRSGVALDDALRQRIAGAIRTALSPRFVPDDIFAVAEVPRTLTGKKQELPIKKLLLGQPLEKVVNRDAMANPACLGWYVDFARSR</sequence>
<feature type="region of interest" description="Disordered" evidence="2">
    <location>
        <begin position="456"/>
        <end position="478"/>
    </location>
</feature>
<feature type="domain" description="Acetyl-coenzyme A synthetase N-terminal" evidence="4">
    <location>
        <begin position="59"/>
        <end position="114"/>
    </location>
</feature>
<dbReference type="Gene3D" id="3.30.300.30">
    <property type="match status" value="1"/>
</dbReference>